<feature type="transmembrane region" description="Helical" evidence="7">
    <location>
        <begin position="100"/>
        <end position="122"/>
    </location>
</feature>
<dbReference type="InterPro" id="IPR052053">
    <property type="entry name" value="IM_YidH-like"/>
</dbReference>
<feature type="transmembrane region" description="Helical" evidence="7">
    <location>
        <begin position="151"/>
        <end position="170"/>
    </location>
</feature>
<evidence type="ECO:0000256" key="1">
    <source>
        <dbReference type="ARBA" id="ARBA00004651"/>
    </source>
</evidence>
<feature type="transmembrane region" description="Helical" evidence="7">
    <location>
        <begin position="191"/>
        <end position="212"/>
    </location>
</feature>
<dbReference type="Proteomes" id="UP000837801">
    <property type="component" value="Unassembled WGS sequence"/>
</dbReference>
<evidence type="ECO:0000256" key="3">
    <source>
        <dbReference type="ARBA" id="ARBA00022692"/>
    </source>
</evidence>
<dbReference type="AlphaFoldDB" id="A0A9P0QM25"/>
<organism evidence="9 10">
    <name type="scientific">[Candida] railenensis</name>
    <dbReference type="NCBI Taxonomy" id="45579"/>
    <lineage>
        <taxon>Eukaryota</taxon>
        <taxon>Fungi</taxon>
        <taxon>Dikarya</taxon>
        <taxon>Ascomycota</taxon>
        <taxon>Saccharomycotina</taxon>
        <taxon>Pichiomycetes</taxon>
        <taxon>Debaryomycetaceae</taxon>
        <taxon>Kurtzmaniella</taxon>
    </lineage>
</organism>
<evidence type="ECO:0000259" key="8">
    <source>
        <dbReference type="Pfam" id="PF02656"/>
    </source>
</evidence>
<comment type="subcellular location">
    <subcellularLocation>
        <location evidence="1">Cell membrane</location>
        <topology evidence="1">Multi-pass membrane protein</topology>
    </subcellularLocation>
</comment>
<keyword evidence="3 7" id="KW-0812">Transmembrane</keyword>
<gene>
    <name evidence="9" type="ORF">CLIB1423_02S10264</name>
</gene>
<proteinExistence type="predicted"/>
<evidence type="ECO:0000256" key="4">
    <source>
        <dbReference type="ARBA" id="ARBA00022989"/>
    </source>
</evidence>
<feature type="region of interest" description="Disordered" evidence="6">
    <location>
        <begin position="1"/>
        <end position="65"/>
    </location>
</feature>
<sequence>MPTSPPVGSVAPVGDQDISSPSPHLDDGISPSHSNHHLAVAQQLQQQPSIDQVQEEEINDEKEKEKNSFHNLLKLSKYTSVVLENKGSVARDHLSNERTLLAWVRTGATFLTLSIGMLQIFLVQEMAFSTYFKGKKSDLDYNPKYLYVHSLGKPICIVGVIVGVLSLMFGTSRYIQVQSMLMRDFYPATRLTLSFLVILSMVVSLLILVLVIKIV</sequence>
<dbReference type="EMBL" id="CAKXYY010000002">
    <property type="protein sequence ID" value="CAH2351012.1"/>
    <property type="molecule type" value="Genomic_DNA"/>
</dbReference>
<reference evidence="9" key="1">
    <citation type="submission" date="2022-03" db="EMBL/GenBank/DDBJ databases">
        <authorList>
            <person name="Legras J.-L."/>
            <person name="Devillers H."/>
            <person name="Grondin C."/>
        </authorList>
    </citation>
    <scope>NUCLEOTIDE SEQUENCE</scope>
    <source>
        <strain evidence="9">CLIB 1423</strain>
    </source>
</reference>
<protein>
    <recommendedName>
        <fullName evidence="8">DUF202 domain-containing protein</fullName>
    </recommendedName>
</protein>
<dbReference type="Pfam" id="PF02656">
    <property type="entry name" value="DUF202"/>
    <property type="match status" value="1"/>
</dbReference>
<keyword evidence="5 7" id="KW-0472">Membrane</keyword>
<keyword evidence="2" id="KW-1003">Cell membrane</keyword>
<comment type="caution">
    <text evidence="9">The sequence shown here is derived from an EMBL/GenBank/DDBJ whole genome shotgun (WGS) entry which is preliminary data.</text>
</comment>
<evidence type="ECO:0000256" key="7">
    <source>
        <dbReference type="SAM" id="Phobius"/>
    </source>
</evidence>
<feature type="domain" description="DUF202" evidence="8">
    <location>
        <begin position="91"/>
        <end position="179"/>
    </location>
</feature>
<evidence type="ECO:0000313" key="9">
    <source>
        <dbReference type="EMBL" id="CAH2351012.1"/>
    </source>
</evidence>
<dbReference type="GO" id="GO:0005886">
    <property type="term" value="C:plasma membrane"/>
    <property type="evidence" value="ECO:0007669"/>
    <property type="project" value="UniProtKB-SubCell"/>
</dbReference>
<name>A0A9P0QM25_9ASCO</name>
<evidence type="ECO:0000256" key="5">
    <source>
        <dbReference type="ARBA" id="ARBA00023136"/>
    </source>
</evidence>
<dbReference type="InterPro" id="IPR003807">
    <property type="entry name" value="DUF202"/>
</dbReference>
<evidence type="ECO:0000256" key="2">
    <source>
        <dbReference type="ARBA" id="ARBA00022475"/>
    </source>
</evidence>
<keyword evidence="10" id="KW-1185">Reference proteome</keyword>
<accession>A0A9P0QM25</accession>
<keyword evidence="4 7" id="KW-1133">Transmembrane helix</keyword>
<dbReference type="PANTHER" id="PTHR34187:SF2">
    <property type="entry name" value="DUF202 DOMAIN-CONTAINING PROTEIN"/>
    <property type="match status" value="1"/>
</dbReference>
<evidence type="ECO:0000256" key="6">
    <source>
        <dbReference type="SAM" id="MobiDB-lite"/>
    </source>
</evidence>
<evidence type="ECO:0000313" key="10">
    <source>
        <dbReference type="Proteomes" id="UP000837801"/>
    </source>
</evidence>
<dbReference type="OrthoDB" id="199599at2759"/>
<dbReference type="PANTHER" id="PTHR34187">
    <property type="entry name" value="FGR18P"/>
    <property type="match status" value="1"/>
</dbReference>